<sequence>MKKPSLFFLSATVIALIFACSKKQAAEIKPEGPTTVTTANVTYSNFAGALFQNKCANCHGPNGSIQIVWLFNGLASIKNDARVANSILVTKTMPKGSTLTANERILLQAWFDRNTPE</sequence>
<dbReference type="InterPro" id="IPR036909">
    <property type="entry name" value="Cyt_c-like_dom_sf"/>
</dbReference>
<organism evidence="2 3">
    <name type="scientific">Pedobacter rhodius</name>
    <dbReference type="NCBI Taxonomy" id="3004098"/>
    <lineage>
        <taxon>Bacteria</taxon>
        <taxon>Pseudomonadati</taxon>
        <taxon>Bacteroidota</taxon>
        <taxon>Sphingobacteriia</taxon>
        <taxon>Sphingobacteriales</taxon>
        <taxon>Sphingobacteriaceae</taxon>
        <taxon>Pedobacter</taxon>
    </lineage>
</organism>
<protein>
    <recommendedName>
        <fullName evidence="4">Cytochrome c domain-containing protein</fullName>
    </recommendedName>
</protein>
<dbReference type="SUPFAM" id="SSF46626">
    <property type="entry name" value="Cytochrome c"/>
    <property type="match status" value="1"/>
</dbReference>
<dbReference type="PROSITE" id="PS51257">
    <property type="entry name" value="PROKAR_LIPOPROTEIN"/>
    <property type="match status" value="1"/>
</dbReference>
<feature type="chain" id="PRO_5046114667" description="Cytochrome c domain-containing protein" evidence="1">
    <location>
        <begin position="26"/>
        <end position="117"/>
    </location>
</feature>
<dbReference type="EMBL" id="JAPWGL010000006">
    <property type="protein sequence ID" value="MCZ4225354.1"/>
    <property type="molecule type" value="Genomic_DNA"/>
</dbReference>
<dbReference type="RefSeq" id="WP_269417011.1">
    <property type="nucleotide sequence ID" value="NZ_JAPWGL010000006.1"/>
</dbReference>
<dbReference type="Proteomes" id="UP001144341">
    <property type="component" value="Unassembled WGS sequence"/>
</dbReference>
<evidence type="ECO:0000256" key="1">
    <source>
        <dbReference type="SAM" id="SignalP"/>
    </source>
</evidence>
<keyword evidence="3" id="KW-1185">Reference proteome</keyword>
<accession>A0ABT4L2E0</accession>
<gene>
    <name evidence="2" type="ORF">O0931_18720</name>
</gene>
<evidence type="ECO:0000313" key="3">
    <source>
        <dbReference type="Proteomes" id="UP001144341"/>
    </source>
</evidence>
<evidence type="ECO:0000313" key="2">
    <source>
        <dbReference type="EMBL" id="MCZ4225354.1"/>
    </source>
</evidence>
<proteinExistence type="predicted"/>
<evidence type="ECO:0008006" key="4">
    <source>
        <dbReference type="Google" id="ProtNLM"/>
    </source>
</evidence>
<keyword evidence="1" id="KW-0732">Signal</keyword>
<comment type="caution">
    <text evidence="2">The sequence shown here is derived from an EMBL/GenBank/DDBJ whole genome shotgun (WGS) entry which is preliminary data.</text>
</comment>
<name>A0ABT4L2E0_9SPHI</name>
<reference evidence="2" key="1">
    <citation type="submission" date="2022-12" db="EMBL/GenBank/DDBJ databases">
        <title>Genome sequence of SJ11.</title>
        <authorList>
            <person name="Woo H."/>
        </authorList>
    </citation>
    <scope>NUCLEOTIDE SEQUENCE</scope>
    <source>
        <strain evidence="2">SJ11</strain>
    </source>
</reference>
<feature type="signal peptide" evidence="1">
    <location>
        <begin position="1"/>
        <end position="25"/>
    </location>
</feature>